<organism evidence="8 9">
    <name type="scientific">Pseudocohnilembus persalinus</name>
    <name type="common">Ciliate</name>
    <dbReference type="NCBI Taxonomy" id="266149"/>
    <lineage>
        <taxon>Eukaryota</taxon>
        <taxon>Sar</taxon>
        <taxon>Alveolata</taxon>
        <taxon>Ciliophora</taxon>
        <taxon>Intramacronucleata</taxon>
        <taxon>Oligohymenophorea</taxon>
        <taxon>Scuticociliatia</taxon>
        <taxon>Philasterida</taxon>
        <taxon>Pseudocohnilembidae</taxon>
        <taxon>Pseudocohnilembus</taxon>
    </lineage>
</organism>
<evidence type="ECO:0000256" key="3">
    <source>
        <dbReference type="ARBA" id="ARBA00022448"/>
    </source>
</evidence>
<feature type="domain" description="Vps52 coiled-coil" evidence="6">
    <location>
        <begin position="70"/>
        <end position="242"/>
    </location>
</feature>
<proteinExistence type="inferred from homology"/>
<dbReference type="GO" id="GO:0015031">
    <property type="term" value="P:protein transport"/>
    <property type="evidence" value="ECO:0007669"/>
    <property type="project" value="UniProtKB-KW"/>
</dbReference>
<evidence type="ECO:0000259" key="7">
    <source>
        <dbReference type="Pfam" id="PF20655"/>
    </source>
</evidence>
<evidence type="ECO:0000256" key="4">
    <source>
        <dbReference type="ARBA" id="ARBA00022927"/>
    </source>
</evidence>
<dbReference type="AlphaFoldDB" id="A0A0V0R7N2"/>
<dbReference type="PANTHER" id="PTHR14190:SF7">
    <property type="entry name" value="VACUOLAR PROTEIN SORTING-ASSOCIATED PROTEIN 52 HOMOLOG"/>
    <property type="match status" value="1"/>
</dbReference>
<dbReference type="GO" id="GO:0000938">
    <property type="term" value="C:GARP complex"/>
    <property type="evidence" value="ECO:0007669"/>
    <property type="project" value="TreeGrafter"/>
</dbReference>
<evidence type="ECO:0000313" key="9">
    <source>
        <dbReference type="Proteomes" id="UP000054937"/>
    </source>
</evidence>
<dbReference type="InParanoid" id="A0A0V0R7N2"/>
<keyword evidence="5" id="KW-0333">Golgi apparatus</keyword>
<accession>A0A0V0R7N2</accession>
<name>A0A0V0R7N2_PSEPJ</name>
<dbReference type="EMBL" id="LDAU01000026">
    <property type="protein sequence ID" value="KRX10500.1"/>
    <property type="molecule type" value="Genomic_DNA"/>
</dbReference>
<keyword evidence="3" id="KW-0813">Transport</keyword>
<evidence type="ECO:0000313" key="8">
    <source>
        <dbReference type="EMBL" id="KRX10500.1"/>
    </source>
</evidence>
<dbReference type="GO" id="GO:0006896">
    <property type="term" value="P:Golgi to vacuole transport"/>
    <property type="evidence" value="ECO:0007669"/>
    <property type="project" value="TreeGrafter"/>
</dbReference>
<dbReference type="GO" id="GO:0019905">
    <property type="term" value="F:syntaxin binding"/>
    <property type="evidence" value="ECO:0007669"/>
    <property type="project" value="TreeGrafter"/>
</dbReference>
<dbReference type="Proteomes" id="UP000054937">
    <property type="component" value="Unassembled WGS sequence"/>
</dbReference>
<evidence type="ECO:0000259" key="6">
    <source>
        <dbReference type="Pfam" id="PF04129"/>
    </source>
</evidence>
<evidence type="ECO:0000256" key="1">
    <source>
        <dbReference type="ARBA" id="ARBA00004601"/>
    </source>
</evidence>
<dbReference type="PANTHER" id="PTHR14190">
    <property type="entry name" value="SUPPRESSOR OF ACTIN MUTATIONS 2/VACUOLAR PROTEIN SORTING 52"/>
    <property type="match status" value="1"/>
</dbReference>
<comment type="subcellular location">
    <subcellularLocation>
        <location evidence="1">Golgi apparatus</location>
        <location evidence="1">trans-Golgi network</location>
    </subcellularLocation>
</comment>
<dbReference type="GO" id="GO:0005829">
    <property type="term" value="C:cytosol"/>
    <property type="evidence" value="ECO:0007669"/>
    <property type="project" value="GOC"/>
</dbReference>
<dbReference type="Pfam" id="PF20655">
    <property type="entry name" value="Vps52_C"/>
    <property type="match status" value="1"/>
</dbReference>
<evidence type="ECO:0000256" key="5">
    <source>
        <dbReference type="ARBA" id="ARBA00023034"/>
    </source>
</evidence>
<keyword evidence="4" id="KW-0653">Protein transport</keyword>
<keyword evidence="9" id="KW-1185">Reference proteome</keyword>
<dbReference type="Pfam" id="PF04129">
    <property type="entry name" value="Vps52_CC"/>
    <property type="match status" value="1"/>
</dbReference>
<dbReference type="GO" id="GO:0032456">
    <property type="term" value="P:endocytic recycling"/>
    <property type="evidence" value="ECO:0007669"/>
    <property type="project" value="TreeGrafter"/>
</dbReference>
<comment type="caution">
    <text evidence="8">The sequence shown here is derived from an EMBL/GenBank/DDBJ whole genome shotgun (WGS) entry which is preliminary data.</text>
</comment>
<dbReference type="OrthoDB" id="19482at2759"/>
<evidence type="ECO:0000256" key="2">
    <source>
        <dbReference type="ARBA" id="ARBA00008180"/>
    </source>
</evidence>
<dbReference type="GO" id="GO:0042147">
    <property type="term" value="P:retrograde transport, endosome to Golgi"/>
    <property type="evidence" value="ECO:0007669"/>
    <property type="project" value="TreeGrafter"/>
</dbReference>
<reference evidence="8 9" key="1">
    <citation type="journal article" date="2015" name="Sci. Rep.">
        <title>Genome of the facultative scuticociliatosis pathogen Pseudocohnilembus persalinus provides insight into its virulence through horizontal gene transfer.</title>
        <authorList>
            <person name="Xiong J."/>
            <person name="Wang G."/>
            <person name="Cheng J."/>
            <person name="Tian M."/>
            <person name="Pan X."/>
            <person name="Warren A."/>
            <person name="Jiang C."/>
            <person name="Yuan D."/>
            <person name="Miao W."/>
        </authorList>
    </citation>
    <scope>NUCLEOTIDE SEQUENCE [LARGE SCALE GENOMIC DNA]</scope>
    <source>
        <strain evidence="8">36N120E</strain>
    </source>
</reference>
<dbReference type="InterPro" id="IPR007258">
    <property type="entry name" value="Vps52"/>
</dbReference>
<gene>
    <name evidence="8" type="ORF">PPERSA_01512</name>
</gene>
<evidence type="ECO:0008006" key="10">
    <source>
        <dbReference type="Google" id="ProtNLM"/>
    </source>
</evidence>
<protein>
    <recommendedName>
        <fullName evidence="10">Vps52/Sac2</fullName>
    </recommendedName>
</protein>
<dbReference type="InterPro" id="IPR048319">
    <property type="entry name" value="Vps52_CC"/>
</dbReference>
<dbReference type="OMA" id="VFRLECE"/>
<feature type="domain" description="Vps52 C-terminal" evidence="7">
    <location>
        <begin position="261"/>
        <end position="562"/>
    </location>
</feature>
<dbReference type="InterPro" id="IPR048361">
    <property type="entry name" value="Vps52_C"/>
</dbReference>
<sequence>MQYDNQVQNQNQTQNSLFAQTLHPISSKYIQTKFNMNGEDQEKLENLDLRTMCENVKDELNQIEQTAAYDYLKVEKEMDDLDTEITQSDQILGELEDVLMNFRDHLDDIKSQMTSLQERSLKMNTSLTNRKHLLKLLGTFMDSAVLDPKLIEAINQNNIDEEYVQHIKTLCQKLEYLKNSQLSDATAVRDLEPQLNKLKNKACGRVRTFLLEKIALLKQPKTNVYILQKNYLVKYRILTEFLKEHYLEIYVEICKNYAEILSKFYLTSFKAYCKEIDKLYQELYNKNDLTINDNFNYMRQQPNSKGIDLNQQGRSIFYLMDREKILKSEKEDLVQQYIQGSLDKSKKYTLERVFKNINTRLIDCVKGEVLFTSEFFNLNPQQNEQIFGGIFRQTFNYLFDFFKDKFQSSYDLYAQLLSILINEQNRNDHLQDNRFIVLQYYYGQIGQIIWPRFETLFDNQLLAVRNSNIKLLKDNEKRLGWKFIYSRLADFLGGLYSLYSQFDDNRMLSIRITSFRDNLMKLMQRSANEIQREFDKITYLLKIQDLLIQTYNQSHLKQPKKEFNEDLLLIEKETNKLIEQFTGIYMKDLFSNLIEYVKANCKQDLGEEGNLGSSHHIEQKPQDNVKLVENICQDLSYSWNKRTEAFKSETEKLFQGMPVCKKILKKFLNTFMTYYGSFYKHLKQNYPSHSNQLIKVHEIMKEISKNYEI</sequence>
<comment type="similarity">
    <text evidence="2">Belongs to the VPS52 family.</text>
</comment>